<organism evidence="4 5">
    <name type="scientific">Ruegeria atlantica</name>
    <dbReference type="NCBI Taxonomy" id="81569"/>
    <lineage>
        <taxon>Bacteria</taxon>
        <taxon>Pseudomonadati</taxon>
        <taxon>Pseudomonadota</taxon>
        <taxon>Alphaproteobacteria</taxon>
        <taxon>Rhodobacterales</taxon>
        <taxon>Roseobacteraceae</taxon>
        <taxon>Ruegeria</taxon>
    </lineage>
</organism>
<evidence type="ECO:0000259" key="3">
    <source>
        <dbReference type="Pfam" id="PF25917"/>
    </source>
</evidence>
<gene>
    <name evidence="4" type="ORF">GS634_18275</name>
</gene>
<dbReference type="Pfam" id="PF25917">
    <property type="entry name" value="BSH_RND"/>
    <property type="match status" value="1"/>
</dbReference>
<proteinExistence type="predicted"/>
<feature type="coiled-coil region" evidence="1">
    <location>
        <begin position="102"/>
        <end position="136"/>
    </location>
</feature>
<dbReference type="PANTHER" id="PTHR30386:SF18">
    <property type="entry name" value="INNER MEMBRANE PROTEIN YIAV-RELATED"/>
    <property type="match status" value="1"/>
</dbReference>
<sequence length="369" mass="39205">MLIVLGLYFGVIWVVFSKLGLLPWNRFWKSVVYGGAAIIALVVIGALNHTTPTGPVSVQGVATNIAPNVSGTVVDVSVRPNERVAKGDPLFRIDDTPFRIEVARLTASLETARSAADQLQSDLAAAEADIESLTAQLTFGVQRRDDIVDLEKRGASTTFQLQEAVSAIDQLSASLRAAEARKAGLERRIAAKIDGIDAGVVEAEQALAQALWNLEQTVVRAPEDGFVTAVSLRPGNRVSIAQGAISFVVPDDRHLIASLPQSSRMNVSVGDQIRLALRIQPGGEIPGTVISLPVGTAEGVVDSRTGLPSLRDLAGVSSYPVLIEVPDQINIEDFPFGTSGTALVITDKAGAIGVLAEILFWITKKLNYI</sequence>
<dbReference type="EMBL" id="WVRA01000008">
    <property type="protein sequence ID" value="NOE20076.1"/>
    <property type="molecule type" value="Genomic_DNA"/>
</dbReference>
<keyword evidence="2" id="KW-0472">Membrane</keyword>
<dbReference type="SUPFAM" id="SSF111369">
    <property type="entry name" value="HlyD-like secretion proteins"/>
    <property type="match status" value="2"/>
</dbReference>
<feature type="domain" description="Multidrug resistance protein MdtA-like barrel-sandwich hybrid" evidence="3">
    <location>
        <begin position="64"/>
        <end position="245"/>
    </location>
</feature>
<dbReference type="Gene3D" id="1.10.287.1490">
    <property type="match status" value="1"/>
</dbReference>
<evidence type="ECO:0000313" key="4">
    <source>
        <dbReference type="EMBL" id="NOE20076.1"/>
    </source>
</evidence>
<dbReference type="PANTHER" id="PTHR30386">
    <property type="entry name" value="MEMBRANE FUSION SUBUNIT OF EMRAB-TOLC MULTIDRUG EFFLUX PUMP"/>
    <property type="match status" value="1"/>
</dbReference>
<keyword evidence="2" id="KW-0812">Transmembrane</keyword>
<protein>
    <submittedName>
        <fullName evidence="4">Biotin/lipoyl-binding protein</fullName>
    </submittedName>
</protein>
<feature type="coiled-coil region" evidence="1">
    <location>
        <begin position="161"/>
        <end position="188"/>
    </location>
</feature>
<name>A0AA90Z495_9RHOB</name>
<feature type="transmembrane region" description="Helical" evidence="2">
    <location>
        <begin position="6"/>
        <end position="24"/>
    </location>
</feature>
<reference evidence="4" key="1">
    <citation type="submission" date="2019-12" db="EMBL/GenBank/DDBJ databases">
        <title>Ruegeria JWLKs population differentiation of coral mucus and skeleton niches.</title>
        <authorList>
            <person name="Luo D."/>
        </authorList>
    </citation>
    <scope>NUCLEOTIDE SEQUENCE</scope>
    <source>
        <strain evidence="4">HKCCD6181</strain>
    </source>
</reference>
<dbReference type="RefSeq" id="WP_171233249.1">
    <property type="nucleotide sequence ID" value="NZ_WVRA01000008.1"/>
</dbReference>
<keyword evidence="2" id="KW-1133">Transmembrane helix</keyword>
<comment type="caution">
    <text evidence="4">The sequence shown here is derived from an EMBL/GenBank/DDBJ whole genome shotgun (WGS) entry which is preliminary data.</text>
</comment>
<evidence type="ECO:0000256" key="2">
    <source>
        <dbReference type="SAM" id="Phobius"/>
    </source>
</evidence>
<feature type="transmembrane region" description="Helical" evidence="2">
    <location>
        <begin position="31"/>
        <end position="49"/>
    </location>
</feature>
<keyword evidence="1" id="KW-0175">Coiled coil</keyword>
<evidence type="ECO:0000313" key="5">
    <source>
        <dbReference type="Proteomes" id="UP000597886"/>
    </source>
</evidence>
<dbReference type="InterPro" id="IPR058625">
    <property type="entry name" value="MdtA-like_BSH"/>
</dbReference>
<dbReference type="Gene3D" id="2.40.50.100">
    <property type="match status" value="1"/>
</dbReference>
<evidence type="ECO:0000256" key="1">
    <source>
        <dbReference type="SAM" id="Coils"/>
    </source>
</evidence>
<accession>A0AA90Z495</accession>
<dbReference type="Proteomes" id="UP000597886">
    <property type="component" value="Unassembled WGS sequence"/>
</dbReference>
<dbReference type="AlphaFoldDB" id="A0AA90Z495"/>
<dbReference type="InterPro" id="IPR050739">
    <property type="entry name" value="MFP"/>
</dbReference>